<evidence type="ECO:0000313" key="2">
    <source>
        <dbReference type="Proteomes" id="UP000603457"/>
    </source>
</evidence>
<comment type="caution">
    <text evidence="1">The sequence shown here is derived from an EMBL/GenBank/DDBJ whole genome shotgun (WGS) entry which is preliminary data.</text>
</comment>
<organism evidence="1 2">
    <name type="scientific">Nostoc spongiaeforme FACHB-130</name>
    <dbReference type="NCBI Taxonomy" id="1357510"/>
    <lineage>
        <taxon>Bacteria</taxon>
        <taxon>Bacillati</taxon>
        <taxon>Cyanobacteriota</taxon>
        <taxon>Cyanophyceae</taxon>
        <taxon>Nostocales</taxon>
        <taxon>Nostocaceae</taxon>
        <taxon>Nostoc</taxon>
    </lineage>
</organism>
<accession>A0ABR8FX26</accession>
<proteinExistence type="predicted"/>
<sequence>MSVENFHLETISRLGIDSEAGVIFVAEARMRSLLVVLSVGFWNKLHIFAK</sequence>
<evidence type="ECO:0000313" key="1">
    <source>
        <dbReference type="EMBL" id="MBD2595881.1"/>
    </source>
</evidence>
<protein>
    <submittedName>
        <fullName evidence="1">Uncharacterized protein</fullName>
    </submittedName>
</protein>
<name>A0ABR8FX26_9NOSO</name>
<reference evidence="1 2" key="1">
    <citation type="journal article" date="2020" name="ISME J.">
        <title>Comparative genomics reveals insights into cyanobacterial evolution and habitat adaptation.</title>
        <authorList>
            <person name="Chen M.Y."/>
            <person name="Teng W.K."/>
            <person name="Zhao L."/>
            <person name="Hu C.X."/>
            <person name="Zhou Y.K."/>
            <person name="Han B.P."/>
            <person name="Song L.R."/>
            <person name="Shu W.S."/>
        </authorList>
    </citation>
    <scope>NUCLEOTIDE SEQUENCE [LARGE SCALE GENOMIC DNA]</scope>
    <source>
        <strain evidence="1 2">FACHB-130</strain>
    </source>
</reference>
<dbReference type="Proteomes" id="UP000603457">
    <property type="component" value="Unassembled WGS sequence"/>
</dbReference>
<dbReference type="RefSeq" id="WP_190968647.1">
    <property type="nucleotide sequence ID" value="NZ_JACJTB010000020.1"/>
</dbReference>
<dbReference type="EMBL" id="JACJTB010000020">
    <property type="protein sequence ID" value="MBD2595881.1"/>
    <property type="molecule type" value="Genomic_DNA"/>
</dbReference>
<gene>
    <name evidence="1" type="ORF">H6G74_16305</name>
</gene>
<keyword evidence="2" id="KW-1185">Reference proteome</keyword>